<dbReference type="Proteomes" id="UP001178508">
    <property type="component" value="Chromosome 5"/>
</dbReference>
<evidence type="ECO:0000313" key="14">
    <source>
        <dbReference type="Proteomes" id="UP001178508"/>
    </source>
</evidence>
<reference evidence="13" key="1">
    <citation type="submission" date="2023-08" db="EMBL/GenBank/DDBJ databases">
        <authorList>
            <person name="Alioto T."/>
            <person name="Alioto T."/>
            <person name="Gomez Garrido J."/>
        </authorList>
    </citation>
    <scope>NUCLEOTIDE SEQUENCE</scope>
</reference>
<evidence type="ECO:0000256" key="1">
    <source>
        <dbReference type="ARBA" id="ARBA00004323"/>
    </source>
</evidence>
<organism evidence="13 14">
    <name type="scientific">Xyrichtys novacula</name>
    <name type="common">Pearly razorfish</name>
    <name type="synonym">Hemipteronotus novacula</name>
    <dbReference type="NCBI Taxonomy" id="13765"/>
    <lineage>
        <taxon>Eukaryota</taxon>
        <taxon>Metazoa</taxon>
        <taxon>Chordata</taxon>
        <taxon>Craniata</taxon>
        <taxon>Vertebrata</taxon>
        <taxon>Euteleostomi</taxon>
        <taxon>Actinopterygii</taxon>
        <taxon>Neopterygii</taxon>
        <taxon>Teleostei</taxon>
        <taxon>Neoteleostei</taxon>
        <taxon>Acanthomorphata</taxon>
        <taxon>Eupercaria</taxon>
        <taxon>Labriformes</taxon>
        <taxon>Labridae</taxon>
        <taxon>Xyrichtys</taxon>
    </lineage>
</organism>
<evidence type="ECO:0000256" key="3">
    <source>
        <dbReference type="ARBA" id="ARBA00022679"/>
    </source>
</evidence>
<dbReference type="AlphaFoldDB" id="A0AAV1F409"/>
<feature type="chain" id="PRO_5043942621" description="Carbohydrate sulfotransferase" evidence="12">
    <location>
        <begin position="22"/>
        <end position="372"/>
    </location>
</feature>
<dbReference type="InterPro" id="IPR005331">
    <property type="entry name" value="Sulfotransferase"/>
</dbReference>
<comment type="similarity">
    <text evidence="2 11">Belongs to the sulfotransferase 2 family.</text>
</comment>
<keyword evidence="9 11" id="KW-0325">Glycoprotein</keyword>
<keyword evidence="5 11" id="KW-0735">Signal-anchor</keyword>
<keyword evidence="6" id="KW-1133">Transmembrane helix</keyword>
<keyword evidence="12" id="KW-0732">Signal</keyword>
<evidence type="ECO:0000256" key="11">
    <source>
        <dbReference type="RuleBase" id="RU364020"/>
    </source>
</evidence>
<evidence type="ECO:0000256" key="12">
    <source>
        <dbReference type="SAM" id="SignalP"/>
    </source>
</evidence>
<dbReference type="PANTHER" id="PTHR12137:SF7">
    <property type="entry name" value="CARBOHYDRATE SULFOTRANSFERASE 8"/>
    <property type="match status" value="1"/>
</dbReference>
<evidence type="ECO:0000256" key="7">
    <source>
        <dbReference type="ARBA" id="ARBA00023034"/>
    </source>
</evidence>
<keyword evidence="14" id="KW-1185">Reference proteome</keyword>
<evidence type="ECO:0000313" key="13">
    <source>
        <dbReference type="EMBL" id="CAJ1055783.1"/>
    </source>
</evidence>
<gene>
    <name evidence="13" type="ORF">XNOV1_A034037</name>
</gene>
<dbReference type="GO" id="GO:0000139">
    <property type="term" value="C:Golgi membrane"/>
    <property type="evidence" value="ECO:0007669"/>
    <property type="project" value="UniProtKB-SubCell"/>
</dbReference>
<dbReference type="EC" id="2.8.2.-" evidence="11"/>
<dbReference type="GO" id="GO:0030166">
    <property type="term" value="P:proteoglycan biosynthetic process"/>
    <property type="evidence" value="ECO:0007669"/>
    <property type="project" value="TreeGrafter"/>
</dbReference>
<evidence type="ECO:0000256" key="8">
    <source>
        <dbReference type="ARBA" id="ARBA00023136"/>
    </source>
</evidence>
<evidence type="ECO:0000256" key="10">
    <source>
        <dbReference type="ARBA" id="ARBA00023277"/>
    </source>
</evidence>
<evidence type="ECO:0000256" key="5">
    <source>
        <dbReference type="ARBA" id="ARBA00022968"/>
    </source>
</evidence>
<dbReference type="PANTHER" id="PTHR12137">
    <property type="entry name" value="CARBOHYDRATE SULFOTRANSFERASE"/>
    <property type="match status" value="1"/>
</dbReference>
<evidence type="ECO:0000256" key="6">
    <source>
        <dbReference type="ARBA" id="ARBA00022989"/>
    </source>
</evidence>
<proteinExistence type="inferred from homology"/>
<keyword evidence="8" id="KW-0472">Membrane</keyword>
<evidence type="ECO:0000256" key="2">
    <source>
        <dbReference type="ARBA" id="ARBA00006339"/>
    </source>
</evidence>
<keyword evidence="4" id="KW-0812">Transmembrane</keyword>
<feature type="signal peptide" evidence="12">
    <location>
        <begin position="1"/>
        <end position="21"/>
    </location>
</feature>
<dbReference type="InterPro" id="IPR018011">
    <property type="entry name" value="Carb_sulfotrans_8-10"/>
</dbReference>
<dbReference type="EMBL" id="OY660868">
    <property type="protein sequence ID" value="CAJ1055783.1"/>
    <property type="molecule type" value="Genomic_DNA"/>
</dbReference>
<dbReference type="Pfam" id="PF03567">
    <property type="entry name" value="Sulfotransfer_2"/>
    <property type="match status" value="1"/>
</dbReference>
<evidence type="ECO:0000256" key="9">
    <source>
        <dbReference type="ARBA" id="ARBA00023180"/>
    </source>
</evidence>
<accession>A0AAV1F409</accession>
<protein>
    <recommendedName>
        <fullName evidence="11">Carbohydrate sulfotransferase</fullName>
        <ecNumber evidence="11">2.8.2.-</ecNumber>
    </recommendedName>
</protein>
<keyword evidence="7 11" id="KW-0333">Golgi apparatus</keyword>
<sequence>MRRRCSHRSFLWFAVLLGTGSLPLLFHLEDLSSSIQLLNPGVKKLQRNSEEEDVLDSPAEGDVSSLMFNGSRPPDLGLFQDSTLVPPVGSEKVLEQQRTTQRLRRRLLADICSKYWPGAWDQLVSKSHMVMVWAEDRSRLLYCEVPKAGCSNWKRVLMVLAGYADSALDIPHDIAHIHNRLPHLVNFDLDSIMERVNTYTKVLFVRDPFERLVSAFRDKFENPNDYYHRLFGRHIISRYRANASQSALNTGDGVTFREFVHYLLDPRRPVGMDSHWTPVSTLCHPCLIHYDFIGKFENMNSEANFLLRSIGAPPHVTFPDYKDRNPQDERTSSSIMRRYFSLLNATERQRVYDFYRMDYLMFSYSKPLPHLH</sequence>
<evidence type="ECO:0000256" key="4">
    <source>
        <dbReference type="ARBA" id="ARBA00022692"/>
    </source>
</evidence>
<comment type="subcellular location">
    <subcellularLocation>
        <location evidence="1 11">Golgi apparatus membrane</location>
        <topology evidence="1 11">Single-pass type II membrane protein</topology>
    </subcellularLocation>
</comment>
<dbReference type="GO" id="GO:0008146">
    <property type="term" value="F:sulfotransferase activity"/>
    <property type="evidence" value="ECO:0007669"/>
    <property type="project" value="InterPro"/>
</dbReference>
<keyword evidence="3 11" id="KW-0808">Transferase</keyword>
<dbReference type="GO" id="GO:0016051">
    <property type="term" value="P:carbohydrate biosynthetic process"/>
    <property type="evidence" value="ECO:0007669"/>
    <property type="project" value="InterPro"/>
</dbReference>
<keyword evidence="10 11" id="KW-0119">Carbohydrate metabolism</keyword>
<name>A0AAV1F409_XYRNO</name>